<dbReference type="Pfam" id="PF00082">
    <property type="entry name" value="Peptidase_S8"/>
    <property type="match status" value="1"/>
</dbReference>
<dbReference type="Gene3D" id="3.40.50.200">
    <property type="entry name" value="Peptidase S8/S53 domain"/>
    <property type="match status" value="1"/>
</dbReference>
<dbReference type="PANTHER" id="PTHR42884">
    <property type="entry name" value="PROPROTEIN CONVERTASE SUBTILISIN/KEXIN-RELATED"/>
    <property type="match status" value="1"/>
</dbReference>
<evidence type="ECO:0000313" key="8">
    <source>
        <dbReference type="Proteomes" id="UP000429229"/>
    </source>
</evidence>
<dbReference type="InterPro" id="IPR000209">
    <property type="entry name" value="Peptidase_S8/S53_dom"/>
</dbReference>
<evidence type="ECO:0000313" key="7">
    <source>
        <dbReference type="EMBL" id="MXP10385.1"/>
    </source>
</evidence>
<keyword evidence="2" id="KW-0732">Signal</keyword>
<dbReference type="RefSeq" id="WP_160616997.1">
    <property type="nucleotide sequence ID" value="NZ_WTYR01000001.1"/>
</dbReference>
<organism evidence="7 8">
    <name type="scientific">Alteriqipengyuania halimionae</name>
    <dbReference type="NCBI Taxonomy" id="1926630"/>
    <lineage>
        <taxon>Bacteria</taxon>
        <taxon>Pseudomonadati</taxon>
        <taxon>Pseudomonadota</taxon>
        <taxon>Alphaproteobacteria</taxon>
        <taxon>Sphingomonadales</taxon>
        <taxon>Erythrobacteraceae</taxon>
        <taxon>Alteriqipengyuania</taxon>
    </lineage>
</organism>
<dbReference type="Proteomes" id="UP000429229">
    <property type="component" value="Unassembled WGS sequence"/>
</dbReference>
<dbReference type="PROSITE" id="PS00137">
    <property type="entry name" value="SUBTILASE_HIS"/>
    <property type="match status" value="1"/>
</dbReference>
<evidence type="ECO:0000259" key="6">
    <source>
        <dbReference type="Pfam" id="PF00082"/>
    </source>
</evidence>
<name>A0A6I4U665_9SPHN</name>
<dbReference type="GO" id="GO:0016020">
    <property type="term" value="C:membrane"/>
    <property type="evidence" value="ECO:0007669"/>
    <property type="project" value="TreeGrafter"/>
</dbReference>
<dbReference type="OrthoDB" id="5405281at2"/>
<evidence type="ECO:0000256" key="5">
    <source>
        <dbReference type="PROSITE-ProRule" id="PRU01240"/>
    </source>
</evidence>
<dbReference type="PROSITE" id="PS00138">
    <property type="entry name" value="SUBTILASE_SER"/>
    <property type="match status" value="1"/>
</dbReference>
<keyword evidence="1 5" id="KW-0645">Protease</keyword>
<proteinExistence type="inferred from homology"/>
<dbReference type="AlphaFoldDB" id="A0A6I4U665"/>
<dbReference type="GO" id="GO:0016485">
    <property type="term" value="P:protein processing"/>
    <property type="evidence" value="ECO:0007669"/>
    <property type="project" value="TreeGrafter"/>
</dbReference>
<dbReference type="CDD" id="cd04848">
    <property type="entry name" value="Peptidases_S8_Autotransporter_serine_protease_like"/>
    <property type="match status" value="1"/>
</dbReference>
<keyword evidence="8" id="KW-1185">Reference proteome</keyword>
<dbReference type="InterPro" id="IPR036852">
    <property type="entry name" value="Peptidase_S8/S53_dom_sf"/>
</dbReference>
<dbReference type="GO" id="GO:0004252">
    <property type="term" value="F:serine-type endopeptidase activity"/>
    <property type="evidence" value="ECO:0007669"/>
    <property type="project" value="UniProtKB-UniRule"/>
</dbReference>
<sequence length="685" mass="71070">MSQRSAQDDIEYRENYVAAELVNAFYAIDNGWDGSGVLVGVLDEGVEETSALEGQISSLSRDFGGIIEDGVRTPHSSLGGRNSSHGTQVASIIAARNDGTGTQGLAPGASIVVLRSDVQDLDTGAATVGFNGHDALRYAGENGVLIVNRSLSKANPNISNRLMQDAVNDYRQMGGLVINAAGNSSGANPNDAIDLTPENAEGWLFVVAIDPNSSDYALAGYSNRCGAAMSRCVTGVGTSVTTDASGNIAKFSGTSAAAPQVSALAALILQKWPQLTGVDAGNVILSTARDIGEEGVDPIYGHGLIDVYAALSPVNPTLSNGTMASTVGLSSMVLPIAIGEGADSLLAAAVSDVTLIDSFGRNYQADLSGFIQRVGAPGGLLGSQLDTMINARRATFRGGSAAVQVGYLAGWMSPFSSRTGSVLTDARISVPLQFAPGTIAADFQTKQHVDDTALGYAVPTEVLDAYLPQGGVSLSYHRPVGEFRFGVSARSDLSGDAAAKAIQASLGRDGTLLEVGLLLEQGSLFGTVTGSGLLRFGKGARTIFTQVSSEASIGNWLMEAYGSIGTTRISLGPESIFTDASAIGTGRFGINLSRELLGGRFRIGLSQPLVALSGSGSVTVGSSYDLASRSLRHTSRQIDFSGRISPRIAVGYENAGPRSSARLGISIRPDRNEHSVLASWRLRLH</sequence>
<evidence type="ECO:0000256" key="2">
    <source>
        <dbReference type="ARBA" id="ARBA00022729"/>
    </source>
</evidence>
<dbReference type="PRINTS" id="PR00723">
    <property type="entry name" value="SUBTILISIN"/>
</dbReference>
<feature type="active site" description="Charge relay system" evidence="5">
    <location>
        <position position="43"/>
    </location>
</feature>
<dbReference type="InterPro" id="IPR034061">
    <property type="entry name" value="Peptidases_S8_Autotransporter"/>
</dbReference>
<evidence type="ECO:0000256" key="4">
    <source>
        <dbReference type="ARBA" id="ARBA00022825"/>
    </source>
</evidence>
<dbReference type="PROSITE" id="PS51892">
    <property type="entry name" value="SUBTILASE"/>
    <property type="match status" value="1"/>
</dbReference>
<gene>
    <name evidence="7" type="ORF">GRI68_09375</name>
</gene>
<dbReference type="SUPFAM" id="SSF52743">
    <property type="entry name" value="Subtilisin-like"/>
    <property type="match status" value="1"/>
</dbReference>
<feature type="domain" description="Peptidase S8/S53" evidence="6">
    <location>
        <begin position="34"/>
        <end position="303"/>
    </location>
</feature>
<comment type="similarity">
    <text evidence="5">Belongs to the peptidase S8 family.</text>
</comment>
<keyword evidence="3 5" id="KW-0378">Hydrolase</keyword>
<dbReference type="InterPro" id="IPR015500">
    <property type="entry name" value="Peptidase_S8_subtilisin-rel"/>
</dbReference>
<keyword evidence="4 5" id="KW-0720">Serine protease</keyword>
<accession>A0A6I4U665</accession>
<dbReference type="InterPro" id="IPR023828">
    <property type="entry name" value="Peptidase_S8_Ser-AS"/>
</dbReference>
<feature type="active site" description="Charge relay system" evidence="5">
    <location>
        <position position="85"/>
    </location>
</feature>
<comment type="caution">
    <text evidence="7">The sequence shown here is derived from an EMBL/GenBank/DDBJ whole genome shotgun (WGS) entry which is preliminary data.</text>
</comment>
<feature type="active site" description="Charge relay system" evidence="5">
    <location>
        <position position="255"/>
    </location>
</feature>
<dbReference type="PANTHER" id="PTHR42884:SF14">
    <property type="entry name" value="NEUROENDOCRINE CONVERTASE 1"/>
    <property type="match status" value="1"/>
</dbReference>
<dbReference type="EMBL" id="WTYR01000001">
    <property type="protein sequence ID" value="MXP10385.1"/>
    <property type="molecule type" value="Genomic_DNA"/>
</dbReference>
<evidence type="ECO:0000256" key="3">
    <source>
        <dbReference type="ARBA" id="ARBA00022801"/>
    </source>
</evidence>
<evidence type="ECO:0000256" key="1">
    <source>
        <dbReference type="ARBA" id="ARBA00022670"/>
    </source>
</evidence>
<protein>
    <submittedName>
        <fullName evidence="7">S8 family serine peptidase</fullName>
    </submittedName>
</protein>
<reference evidence="7 8" key="1">
    <citation type="submission" date="2019-12" db="EMBL/GenBank/DDBJ databases">
        <title>Genomic-based taxomic classification of the family Erythrobacteraceae.</title>
        <authorList>
            <person name="Xu L."/>
        </authorList>
    </citation>
    <scope>NUCLEOTIDE SEQUENCE [LARGE SCALE GENOMIC DNA]</scope>
    <source>
        <strain evidence="7 8">LMG 29519</strain>
    </source>
</reference>
<dbReference type="InterPro" id="IPR022398">
    <property type="entry name" value="Peptidase_S8_His-AS"/>
</dbReference>